<sequence>MKKIYCIVFAALLAAACTKEKTATIAPQGAKPAEATTSAVPDSKLRTQATISWSGYTWNVKAPAGTQGPGPNYWSGNNVWVDANGWLHLRISKNPSNNHWECAEISSTQSFGFGTYQWQIDGPIANLDKNIVLGLFDYSGIDGRDEIDIEFARWGNSAWPNLNYTIFPKVGDAPAPASYSQEFSTPGGTYTTHRFKRTATSVVFKSLYGFQSGDTNLFLTKTFNSPGTSISGKSMPVLLNLWCFNGLAPSNGQGVEIVIHSFKFTAN</sequence>
<dbReference type="Proteomes" id="UP000293331">
    <property type="component" value="Unassembled WGS sequence"/>
</dbReference>
<dbReference type="InterPro" id="IPR013320">
    <property type="entry name" value="ConA-like_dom_sf"/>
</dbReference>
<dbReference type="RefSeq" id="WP_129877780.1">
    <property type="nucleotide sequence ID" value="NZ_SEWG01000007.1"/>
</dbReference>
<proteinExistence type="inferred from homology"/>
<evidence type="ECO:0000256" key="1">
    <source>
        <dbReference type="ARBA" id="ARBA00006865"/>
    </source>
</evidence>
<feature type="signal peptide" evidence="2">
    <location>
        <begin position="1"/>
        <end position="18"/>
    </location>
</feature>
<keyword evidence="5" id="KW-1185">Reference proteome</keyword>
<dbReference type="GO" id="GO:0005975">
    <property type="term" value="P:carbohydrate metabolic process"/>
    <property type="evidence" value="ECO:0007669"/>
    <property type="project" value="InterPro"/>
</dbReference>
<evidence type="ECO:0000256" key="2">
    <source>
        <dbReference type="SAM" id="SignalP"/>
    </source>
</evidence>
<dbReference type="CDD" id="cd00413">
    <property type="entry name" value="Glyco_hydrolase_16"/>
    <property type="match status" value="1"/>
</dbReference>
<evidence type="ECO:0000259" key="3">
    <source>
        <dbReference type="PROSITE" id="PS51762"/>
    </source>
</evidence>
<comment type="similarity">
    <text evidence="1">Belongs to the glycosyl hydrolase 16 family.</text>
</comment>
<dbReference type="PROSITE" id="PS51762">
    <property type="entry name" value="GH16_2"/>
    <property type="match status" value="1"/>
</dbReference>
<name>A0A4Q5LHX1_9SPHI</name>
<dbReference type="EMBL" id="SEWG01000007">
    <property type="protein sequence ID" value="RYU87311.1"/>
    <property type="molecule type" value="Genomic_DNA"/>
</dbReference>
<dbReference type="GO" id="GO:0004553">
    <property type="term" value="F:hydrolase activity, hydrolyzing O-glycosyl compounds"/>
    <property type="evidence" value="ECO:0007669"/>
    <property type="project" value="InterPro"/>
</dbReference>
<organism evidence="4 5">
    <name type="scientific">Mucilaginibacter terrigena</name>
    <dbReference type="NCBI Taxonomy" id="2492395"/>
    <lineage>
        <taxon>Bacteria</taxon>
        <taxon>Pseudomonadati</taxon>
        <taxon>Bacteroidota</taxon>
        <taxon>Sphingobacteriia</taxon>
        <taxon>Sphingobacteriales</taxon>
        <taxon>Sphingobacteriaceae</taxon>
        <taxon>Mucilaginibacter</taxon>
    </lineage>
</organism>
<dbReference type="InterPro" id="IPR000757">
    <property type="entry name" value="Beta-glucanase-like"/>
</dbReference>
<dbReference type="OrthoDB" id="370098at2"/>
<feature type="chain" id="PRO_5020482936" evidence="2">
    <location>
        <begin position="19"/>
        <end position="267"/>
    </location>
</feature>
<feature type="domain" description="GH16" evidence="3">
    <location>
        <begin position="33"/>
        <end position="267"/>
    </location>
</feature>
<accession>A0A4Q5LHX1</accession>
<evidence type="ECO:0000313" key="4">
    <source>
        <dbReference type="EMBL" id="RYU87311.1"/>
    </source>
</evidence>
<reference evidence="4 5" key="1">
    <citation type="submission" date="2019-02" db="EMBL/GenBank/DDBJ databases">
        <title>Bacterial novel species Mucilaginibacter sp. 17JY9-4 isolated from soil.</title>
        <authorList>
            <person name="Jung H.-Y."/>
        </authorList>
    </citation>
    <scope>NUCLEOTIDE SEQUENCE [LARGE SCALE GENOMIC DNA]</scope>
    <source>
        <strain evidence="4 5">17JY9-4</strain>
    </source>
</reference>
<dbReference type="PROSITE" id="PS51257">
    <property type="entry name" value="PROKAR_LIPOPROTEIN"/>
    <property type="match status" value="1"/>
</dbReference>
<dbReference type="SUPFAM" id="SSF49899">
    <property type="entry name" value="Concanavalin A-like lectins/glucanases"/>
    <property type="match status" value="1"/>
</dbReference>
<dbReference type="Gene3D" id="2.60.120.200">
    <property type="match status" value="1"/>
</dbReference>
<keyword evidence="2" id="KW-0732">Signal</keyword>
<dbReference type="AlphaFoldDB" id="A0A4Q5LHX1"/>
<protein>
    <submittedName>
        <fullName evidence="4">Glycosyl hydrolase family protein</fullName>
    </submittedName>
</protein>
<gene>
    <name evidence="4" type="ORF">EWM62_16505</name>
</gene>
<comment type="caution">
    <text evidence="4">The sequence shown here is derived from an EMBL/GenBank/DDBJ whole genome shotgun (WGS) entry which is preliminary data.</text>
</comment>
<keyword evidence="4" id="KW-0378">Hydrolase</keyword>
<evidence type="ECO:0000313" key="5">
    <source>
        <dbReference type="Proteomes" id="UP000293331"/>
    </source>
</evidence>